<feature type="chain" id="PRO_5022215209" evidence="1">
    <location>
        <begin position="26"/>
        <end position="502"/>
    </location>
</feature>
<protein>
    <submittedName>
        <fullName evidence="2">Neutral/alkaline non-lysosomal ceramidase</fullName>
    </submittedName>
</protein>
<dbReference type="Proteomes" id="UP000317093">
    <property type="component" value="Chromosome"/>
</dbReference>
<keyword evidence="1" id="KW-0732">Signal</keyword>
<organism evidence="2 3">
    <name type="scientific">Kolteria novifilia</name>
    <dbReference type="NCBI Taxonomy" id="2527975"/>
    <lineage>
        <taxon>Bacteria</taxon>
        <taxon>Pseudomonadati</taxon>
        <taxon>Planctomycetota</taxon>
        <taxon>Planctomycetia</taxon>
        <taxon>Kolteriales</taxon>
        <taxon>Kolteriaceae</taxon>
        <taxon>Kolteria</taxon>
    </lineage>
</organism>
<dbReference type="AlphaFoldDB" id="A0A518BB15"/>
<proteinExistence type="predicted"/>
<dbReference type="RefSeq" id="WP_419192927.1">
    <property type="nucleotide sequence ID" value="NZ_CP036279.1"/>
</dbReference>
<dbReference type="KEGG" id="knv:Pan216_50640"/>
<accession>A0A518BB15</accession>
<keyword evidence="3" id="KW-1185">Reference proteome</keyword>
<feature type="signal peptide" evidence="1">
    <location>
        <begin position="1"/>
        <end position="25"/>
    </location>
</feature>
<sequence precursor="true">MTRRVALSCLFLLSLVMLPPRRAFAEVRAGAAKVDITDYAHGPVNGPMFAKALVVTDGAETIVLITVDAVAIGEIGRIDNTFLGDVRAALHEQLGVDPKSVLINASHCHGVIRADTRKLAVDAVKEAWTRLEPVDVGVATAREDRISENRRLRMKDGSEVDMRRAYSLPPDEEVAGVGPIDPEVGVLRIDRKDGTPLAVLYNFACHPIMGVPGNENTADFPAFASAMLEEALGHDAVALFVQGCAGDINPVRYKVVNTPQDAEPLGNLLGLSVLRAFNTMETKAPPAINISNEVISLPRGADLQERIATLLQQREKLTASLRPTDINFKSFLPLYIQHKTFPKAPSYHAQGYLHDRERGRDSLGKQDAENQRNLDAYLRNIHTMEKLTRLNTNLKLLQKHLATNRSAEKPTIDVEIGGIRIGDFRMVTFPGELTVEVGLRIKEASMPSSSFVAGYTNGYIYYLPTATQRLNSGYAQEDCDCLVAPRWQEIFETKAADVLKSL</sequence>
<evidence type="ECO:0000313" key="2">
    <source>
        <dbReference type="EMBL" id="QDU64175.1"/>
    </source>
</evidence>
<dbReference type="EMBL" id="CP036279">
    <property type="protein sequence ID" value="QDU64175.1"/>
    <property type="molecule type" value="Genomic_DNA"/>
</dbReference>
<evidence type="ECO:0000256" key="1">
    <source>
        <dbReference type="SAM" id="SignalP"/>
    </source>
</evidence>
<reference evidence="2 3" key="1">
    <citation type="submission" date="2019-02" db="EMBL/GenBank/DDBJ databases">
        <title>Deep-cultivation of Planctomycetes and their phenomic and genomic characterization uncovers novel biology.</title>
        <authorList>
            <person name="Wiegand S."/>
            <person name="Jogler M."/>
            <person name="Boedeker C."/>
            <person name="Pinto D."/>
            <person name="Vollmers J."/>
            <person name="Rivas-Marin E."/>
            <person name="Kohn T."/>
            <person name="Peeters S.H."/>
            <person name="Heuer A."/>
            <person name="Rast P."/>
            <person name="Oberbeckmann S."/>
            <person name="Bunk B."/>
            <person name="Jeske O."/>
            <person name="Meyerdierks A."/>
            <person name="Storesund J.E."/>
            <person name="Kallscheuer N."/>
            <person name="Luecker S."/>
            <person name="Lage O.M."/>
            <person name="Pohl T."/>
            <person name="Merkel B.J."/>
            <person name="Hornburger P."/>
            <person name="Mueller R.-W."/>
            <person name="Bruemmer F."/>
            <person name="Labrenz M."/>
            <person name="Spormann A.M."/>
            <person name="Op den Camp H."/>
            <person name="Overmann J."/>
            <person name="Amann R."/>
            <person name="Jetten M.S.M."/>
            <person name="Mascher T."/>
            <person name="Medema M.H."/>
            <person name="Devos D.P."/>
            <person name="Kaster A.-K."/>
            <person name="Ovreas L."/>
            <person name="Rohde M."/>
            <person name="Galperin M.Y."/>
            <person name="Jogler C."/>
        </authorList>
    </citation>
    <scope>NUCLEOTIDE SEQUENCE [LARGE SCALE GENOMIC DNA]</scope>
    <source>
        <strain evidence="2 3">Pan216</strain>
    </source>
</reference>
<name>A0A518BB15_9BACT</name>
<evidence type="ECO:0000313" key="3">
    <source>
        <dbReference type="Proteomes" id="UP000317093"/>
    </source>
</evidence>
<gene>
    <name evidence="2" type="ORF">Pan216_50640</name>
</gene>